<dbReference type="PROSITE" id="PS00211">
    <property type="entry name" value="ABC_TRANSPORTER_1"/>
    <property type="match status" value="1"/>
</dbReference>
<dbReference type="PANTHER" id="PTHR42788:SF13">
    <property type="entry name" value="ALIPHATIC SULFONATES IMPORT ATP-BINDING PROTEIN SSUB"/>
    <property type="match status" value="1"/>
</dbReference>
<reference evidence="5 6" key="1">
    <citation type="submission" date="2021-05" db="EMBL/GenBank/DDBJ databases">
        <title>The draft genome of Geobacter pelophilus DSM 12255.</title>
        <authorList>
            <person name="Xu Z."/>
            <person name="Masuda Y."/>
            <person name="Itoh H."/>
            <person name="Senoo K."/>
        </authorList>
    </citation>
    <scope>NUCLEOTIDE SEQUENCE [LARGE SCALE GENOMIC DNA]</scope>
    <source>
        <strain evidence="5 6">DSM 12255</strain>
    </source>
</reference>
<dbReference type="PROSITE" id="PS50893">
    <property type="entry name" value="ABC_TRANSPORTER_2"/>
    <property type="match status" value="1"/>
</dbReference>
<dbReference type="GO" id="GO:0005524">
    <property type="term" value="F:ATP binding"/>
    <property type="evidence" value="ECO:0007669"/>
    <property type="project" value="UniProtKB-KW"/>
</dbReference>
<dbReference type="AlphaFoldDB" id="A0AAW4L0R4"/>
<dbReference type="SMART" id="SM00382">
    <property type="entry name" value="AAA"/>
    <property type="match status" value="1"/>
</dbReference>
<dbReference type="GO" id="GO:0016887">
    <property type="term" value="F:ATP hydrolysis activity"/>
    <property type="evidence" value="ECO:0007669"/>
    <property type="project" value="InterPro"/>
</dbReference>
<keyword evidence="2" id="KW-0547">Nucleotide-binding</keyword>
<evidence type="ECO:0000313" key="5">
    <source>
        <dbReference type="EMBL" id="MBT0663390.1"/>
    </source>
</evidence>
<dbReference type="InterPro" id="IPR003439">
    <property type="entry name" value="ABC_transporter-like_ATP-bd"/>
</dbReference>
<keyword evidence="1" id="KW-0813">Transport</keyword>
<proteinExistence type="predicted"/>
<evidence type="ECO:0000313" key="6">
    <source>
        <dbReference type="Proteomes" id="UP000811899"/>
    </source>
</evidence>
<dbReference type="Pfam" id="PF00005">
    <property type="entry name" value="ABC_tran"/>
    <property type="match status" value="1"/>
</dbReference>
<dbReference type="Proteomes" id="UP000811899">
    <property type="component" value="Unassembled WGS sequence"/>
</dbReference>
<dbReference type="InterPro" id="IPR003593">
    <property type="entry name" value="AAA+_ATPase"/>
</dbReference>
<evidence type="ECO:0000259" key="4">
    <source>
        <dbReference type="PROSITE" id="PS50893"/>
    </source>
</evidence>
<dbReference type="Gene3D" id="3.40.50.300">
    <property type="entry name" value="P-loop containing nucleotide triphosphate hydrolases"/>
    <property type="match status" value="1"/>
</dbReference>
<organism evidence="5 6">
    <name type="scientific">Geoanaerobacter pelophilus</name>
    <dbReference type="NCBI Taxonomy" id="60036"/>
    <lineage>
        <taxon>Bacteria</taxon>
        <taxon>Pseudomonadati</taxon>
        <taxon>Thermodesulfobacteriota</taxon>
        <taxon>Desulfuromonadia</taxon>
        <taxon>Geobacterales</taxon>
        <taxon>Geobacteraceae</taxon>
        <taxon>Geoanaerobacter</taxon>
    </lineage>
</organism>
<keyword evidence="6" id="KW-1185">Reference proteome</keyword>
<dbReference type="SUPFAM" id="SSF52540">
    <property type="entry name" value="P-loop containing nucleoside triphosphate hydrolases"/>
    <property type="match status" value="1"/>
</dbReference>
<sequence length="260" mass="28701">MATVELKKVSKVYESRAGRLNVLTGIDLEIEDGEFLCVVGPSGCGKSTLLNLLAGFERPSSGEIQVSGKQVTGPSPSRFVIFQEPALFPWLNVYQNIVFGLRMAGVDLAEQQEKAQALLKAVHLSKFAHAWVTQISGGMKQRVAIARALAMDPDILLMDEPFAALDAQTRDMLHEVLEEVYLQTRKTIVFVTHNVREAVRLGSRVILMSGQGGEIIEQFPVNLPRNRYLEDVEVVTIASRIRDRLRQEVLRTSGEGGADA</sequence>
<name>A0AAW4L0R4_9BACT</name>
<dbReference type="InterPro" id="IPR050166">
    <property type="entry name" value="ABC_transporter_ATP-bind"/>
</dbReference>
<dbReference type="CDD" id="cd03293">
    <property type="entry name" value="ABC_NrtD_SsuB_transporters"/>
    <property type="match status" value="1"/>
</dbReference>
<comment type="caution">
    <text evidence="5">The sequence shown here is derived from an EMBL/GenBank/DDBJ whole genome shotgun (WGS) entry which is preliminary data.</text>
</comment>
<dbReference type="EMBL" id="JAHCVJ010000001">
    <property type="protein sequence ID" value="MBT0663390.1"/>
    <property type="molecule type" value="Genomic_DNA"/>
</dbReference>
<evidence type="ECO:0000256" key="2">
    <source>
        <dbReference type="ARBA" id="ARBA00022741"/>
    </source>
</evidence>
<feature type="domain" description="ABC transporter" evidence="4">
    <location>
        <begin position="4"/>
        <end position="237"/>
    </location>
</feature>
<dbReference type="InterPro" id="IPR017871">
    <property type="entry name" value="ABC_transporter-like_CS"/>
</dbReference>
<gene>
    <name evidence="5" type="ORF">KI809_03665</name>
</gene>
<protein>
    <submittedName>
        <fullName evidence="5">ABC transporter ATP-binding protein</fullName>
    </submittedName>
</protein>
<accession>A0AAW4L0R4</accession>
<dbReference type="PANTHER" id="PTHR42788">
    <property type="entry name" value="TAURINE IMPORT ATP-BINDING PROTEIN-RELATED"/>
    <property type="match status" value="1"/>
</dbReference>
<keyword evidence="3 5" id="KW-0067">ATP-binding</keyword>
<dbReference type="InterPro" id="IPR027417">
    <property type="entry name" value="P-loop_NTPase"/>
</dbReference>
<evidence type="ECO:0000256" key="3">
    <source>
        <dbReference type="ARBA" id="ARBA00022840"/>
    </source>
</evidence>
<evidence type="ECO:0000256" key="1">
    <source>
        <dbReference type="ARBA" id="ARBA00022448"/>
    </source>
</evidence>
<dbReference type="RefSeq" id="WP_214170130.1">
    <property type="nucleotide sequence ID" value="NZ_JAHCVJ010000001.1"/>
</dbReference>